<organism evidence="2 3">
    <name type="scientific">Rehmannia glutinosa</name>
    <name type="common">Chinese foxglove</name>
    <dbReference type="NCBI Taxonomy" id="99300"/>
    <lineage>
        <taxon>Eukaryota</taxon>
        <taxon>Viridiplantae</taxon>
        <taxon>Streptophyta</taxon>
        <taxon>Embryophyta</taxon>
        <taxon>Tracheophyta</taxon>
        <taxon>Spermatophyta</taxon>
        <taxon>Magnoliopsida</taxon>
        <taxon>eudicotyledons</taxon>
        <taxon>Gunneridae</taxon>
        <taxon>Pentapetalae</taxon>
        <taxon>asterids</taxon>
        <taxon>lamiids</taxon>
        <taxon>Lamiales</taxon>
        <taxon>Orobanchaceae</taxon>
        <taxon>Rehmannieae</taxon>
        <taxon>Rehmannia</taxon>
    </lineage>
</organism>
<feature type="region of interest" description="Disordered" evidence="1">
    <location>
        <begin position="1"/>
        <end position="31"/>
    </location>
</feature>
<comment type="caution">
    <text evidence="2">The sequence shown here is derived from an EMBL/GenBank/DDBJ whole genome shotgun (WGS) entry which is preliminary data.</text>
</comment>
<feature type="compositionally biased region" description="Basic and acidic residues" evidence="1">
    <location>
        <begin position="16"/>
        <end position="31"/>
    </location>
</feature>
<feature type="region of interest" description="Disordered" evidence="1">
    <location>
        <begin position="51"/>
        <end position="75"/>
    </location>
</feature>
<keyword evidence="3" id="KW-1185">Reference proteome</keyword>
<gene>
    <name evidence="2" type="ORF">DH2020_029220</name>
</gene>
<protein>
    <submittedName>
        <fullName evidence="2">Uncharacterized protein</fullName>
    </submittedName>
</protein>
<dbReference type="Proteomes" id="UP001318860">
    <property type="component" value="Unassembled WGS sequence"/>
</dbReference>
<accession>A0ABR0VS67</accession>
<proteinExistence type="predicted"/>
<name>A0ABR0VS67_REHGL</name>
<evidence type="ECO:0000256" key="1">
    <source>
        <dbReference type="SAM" id="MobiDB-lite"/>
    </source>
</evidence>
<evidence type="ECO:0000313" key="3">
    <source>
        <dbReference type="Proteomes" id="UP001318860"/>
    </source>
</evidence>
<evidence type="ECO:0000313" key="2">
    <source>
        <dbReference type="EMBL" id="KAK6137036.1"/>
    </source>
</evidence>
<sequence>MYISMGEPESNGLLKRSRDNDDNPELKEGVYNKKRNIIRGKAATILCTEDPSPRRCRTRHQGQIGHSQLPGDIRPLTTPLTCSPRDVQAAANKAAQMDMASSSVTTSFSSEDDDVSTAAPEELGEIVELPSLGTSYDLVEPSQEEYLLSQDVGWDYYNHPLLDSLEDCGVFLETSIVLEDMMSAKAYYGSIIAD</sequence>
<reference evidence="2 3" key="1">
    <citation type="journal article" date="2021" name="Comput. Struct. Biotechnol. J.">
        <title>De novo genome assembly of the potent medicinal plant Rehmannia glutinosa using nanopore technology.</title>
        <authorList>
            <person name="Ma L."/>
            <person name="Dong C."/>
            <person name="Song C."/>
            <person name="Wang X."/>
            <person name="Zheng X."/>
            <person name="Niu Y."/>
            <person name="Chen S."/>
            <person name="Feng W."/>
        </authorList>
    </citation>
    <scope>NUCLEOTIDE SEQUENCE [LARGE SCALE GENOMIC DNA]</scope>
    <source>
        <strain evidence="2">DH-2019</strain>
    </source>
</reference>
<dbReference type="EMBL" id="JABTTQ020000947">
    <property type="protein sequence ID" value="KAK6137036.1"/>
    <property type="molecule type" value="Genomic_DNA"/>
</dbReference>